<keyword evidence="3" id="KW-1185">Reference proteome</keyword>
<feature type="region of interest" description="Disordered" evidence="1">
    <location>
        <begin position="65"/>
        <end position="90"/>
    </location>
</feature>
<protein>
    <submittedName>
        <fullName evidence="2">Transcription termination factor</fullName>
    </submittedName>
</protein>
<evidence type="ECO:0000313" key="3">
    <source>
        <dbReference type="Proteomes" id="UP000554482"/>
    </source>
</evidence>
<dbReference type="GO" id="GO:0090266">
    <property type="term" value="P:regulation of mitotic cell cycle spindle assembly checkpoint"/>
    <property type="evidence" value="ECO:0007669"/>
    <property type="project" value="InterPro"/>
</dbReference>
<reference evidence="2 3" key="1">
    <citation type="submission" date="2020-06" db="EMBL/GenBank/DDBJ databases">
        <title>Transcriptomic and genomic resources for Thalictrum thalictroides and T. hernandezii: Facilitating candidate gene discovery in an emerging model plant lineage.</title>
        <authorList>
            <person name="Arias T."/>
            <person name="Riano-Pachon D.M."/>
            <person name="Di Stilio V.S."/>
        </authorList>
    </citation>
    <scope>NUCLEOTIDE SEQUENCE [LARGE SCALE GENOMIC DNA]</scope>
    <source>
        <strain evidence="3">cv. WT478/WT964</strain>
        <tissue evidence="2">Leaves</tissue>
    </source>
</reference>
<evidence type="ECO:0000256" key="1">
    <source>
        <dbReference type="SAM" id="MobiDB-lite"/>
    </source>
</evidence>
<feature type="compositionally biased region" description="Acidic residues" evidence="1">
    <location>
        <begin position="67"/>
        <end position="90"/>
    </location>
</feature>
<name>A0A7J6WZS8_THATH</name>
<dbReference type="PANTHER" id="PTHR37771:SF2">
    <property type="entry name" value="OS02G0593400 PROTEIN"/>
    <property type="match status" value="1"/>
</dbReference>
<gene>
    <name evidence="2" type="ORF">FRX31_007842</name>
</gene>
<dbReference type="Pfam" id="PF15243">
    <property type="entry name" value="ANAPC15"/>
    <property type="match status" value="1"/>
</dbReference>
<sequence length="90" mass="10288">MLQFPAFMKQFPSTNMIPSSVLLPTQWPSAHSEEASLAREESEFEVRLNEIRKVDCIVIGKKTVENDKEDFDNDADDDEADNAEESEAFY</sequence>
<comment type="caution">
    <text evidence="2">The sequence shown here is derived from an EMBL/GenBank/DDBJ whole genome shotgun (WGS) entry which is preliminary data.</text>
</comment>
<dbReference type="EMBL" id="JABWDY010007911">
    <property type="protein sequence ID" value="KAF5202573.1"/>
    <property type="molecule type" value="Genomic_DNA"/>
</dbReference>
<dbReference type="AlphaFoldDB" id="A0A7J6WZS8"/>
<dbReference type="Proteomes" id="UP000554482">
    <property type="component" value="Unassembled WGS sequence"/>
</dbReference>
<dbReference type="GO" id="GO:0005680">
    <property type="term" value="C:anaphase-promoting complex"/>
    <property type="evidence" value="ECO:0007669"/>
    <property type="project" value="InterPro"/>
</dbReference>
<organism evidence="2 3">
    <name type="scientific">Thalictrum thalictroides</name>
    <name type="common">Rue-anemone</name>
    <name type="synonym">Anemone thalictroides</name>
    <dbReference type="NCBI Taxonomy" id="46969"/>
    <lineage>
        <taxon>Eukaryota</taxon>
        <taxon>Viridiplantae</taxon>
        <taxon>Streptophyta</taxon>
        <taxon>Embryophyta</taxon>
        <taxon>Tracheophyta</taxon>
        <taxon>Spermatophyta</taxon>
        <taxon>Magnoliopsida</taxon>
        <taxon>Ranunculales</taxon>
        <taxon>Ranunculaceae</taxon>
        <taxon>Thalictroideae</taxon>
        <taxon>Thalictrum</taxon>
    </lineage>
</organism>
<accession>A0A7J6WZS8</accession>
<evidence type="ECO:0000313" key="2">
    <source>
        <dbReference type="EMBL" id="KAF5202573.1"/>
    </source>
</evidence>
<proteinExistence type="predicted"/>
<dbReference type="PANTHER" id="PTHR37771">
    <property type="entry name" value="OS02G0593400 PROTEIN"/>
    <property type="match status" value="1"/>
</dbReference>
<dbReference type="InterPro" id="IPR026182">
    <property type="entry name" value="ANAPC15"/>
</dbReference>